<feature type="domain" description="PHD-type" evidence="6">
    <location>
        <begin position="274"/>
        <end position="323"/>
    </location>
</feature>
<dbReference type="AlphaFoldDB" id="A7TE44"/>
<dbReference type="GeneID" id="5547714"/>
<dbReference type="GO" id="GO:0006368">
    <property type="term" value="P:transcription elongation by RNA polymerase II"/>
    <property type="evidence" value="ECO:0007669"/>
    <property type="project" value="EnsemblFungi"/>
</dbReference>
<dbReference type="PANTHER" id="PTHR47636">
    <property type="entry name" value="TRANSCRIPTIONAL REGULATORY PROTEIN RCO1"/>
    <property type="match status" value="1"/>
</dbReference>
<dbReference type="STRING" id="436907.A7TE44"/>
<dbReference type="InterPro" id="IPR001965">
    <property type="entry name" value="Znf_PHD"/>
</dbReference>
<dbReference type="SMART" id="SM00249">
    <property type="entry name" value="PHD"/>
    <property type="match status" value="2"/>
</dbReference>
<dbReference type="OrthoDB" id="5876363at2759"/>
<keyword evidence="8" id="KW-1185">Reference proteome</keyword>
<feature type="region of interest" description="Disordered" evidence="5">
    <location>
        <begin position="1"/>
        <end position="59"/>
    </location>
</feature>
<dbReference type="OMA" id="CCDPPIE"/>
<organism evidence="8">
    <name type="scientific">Vanderwaltozyma polyspora (strain ATCC 22028 / DSM 70294 / BCRC 21397 / CBS 2163 / NBRC 10782 / NRRL Y-8283 / UCD 57-17)</name>
    <name type="common">Kluyveromyces polysporus</name>
    <dbReference type="NCBI Taxonomy" id="436907"/>
    <lineage>
        <taxon>Eukaryota</taxon>
        <taxon>Fungi</taxon>
        <taxon>Dikarya</taxon>
        <taxon>Ascomycota</taxon>
        <taxon>Saccharomycotina</taxon>
        <taxon>Saccharomycetes</taxon>
        <taxon>Saccharomycetales</taxon>
        <taxon>Saccharomycetaceae</taxon>
        <taxon>Vanderwaltozyma</taxon>
    </lineage>
</organism>
<dbReference type="FunCoup" id="A7TE44">
    <property type="interactions" value="274"/>
</dbReference>
<dbReference type="InterPro" id="IPR019787">
    <property type="entry name" value="Znf_PHD-finger"/>
</dbReference>
<evidence type="ECO:0000256" key="3">
    <source>
        <dbReference type="ARBA" id="ARBA00022833"/>
    </source>
</evidence>
<dbReference type="InterPro" id="IPR013083">
    <property type="entry name" value="Znf_RING/FYVE/PHD"/>
</dbReference>
<keyword evidence="1" id="KW-0479">Metal-binding</keyword>
<evidence type="ECO:0000256" key="2">
    <source>
        <dbReference type="ARBA" id="ARBA00022771"/>
    </source>
</evidence>
<dbReference type="InParanoid" id="A7TE44"/>
<dbReference type="SUPFAM" id="SSF57903">
    <property type="entry name" value="FYVE/PHD zinc finger"/>
    <property type="match status" value="2"/>
</dbReference>
<dbReference type="InterPro" id="IPR019786">
    <property type="entry name" value="Zinc_finger_PHD-type_CS"/>
</dbReference>
<dbReference type="PROSITE" id="PS01359">
    <property type="entry name" value="ZF_PHD_1"/>
    <property type="match status" value="1"/>
</dbReference>
<dbReference type="GO" id="GO:0060195">
    <property type="term" value="P:negative regulation of antisense RNA transcription"/>
    <property type="evidence" value="ECO:0007669"/>
    <property type="project" value="EnsemblFungi"/>
</dbReference>
<reference evidence="7 8" key="1">
    <citation type="journal article" date="2007" name="Proc. Natl. Acad. Sci. U.S.A.">
        <title>Independent sorting-out of thousands of duplicated gene pairs in two yeast species descended from a whole-genome duplication.</title>
        <authorList>
            <person name="Scannell D.R."/>
            <person name="Frank A.C."/>
            <person name="Conant G.C."/>
            <person name="Byrne K.P."/>
            <person name="Woolfit M."/>
            <person name="Wolfe K.H."/>
        </authorList>
    </citation>
    <scope>NUCLEOTIDE SEQUENCE [LARGE SCALE GENOMIC DNA]</scope>
    <source>
        <strain evidence="8">ATCC 22028 / DSM 70294 / BCRC 21397 / CBS 2163 / NBRC 10782 / NRRL Y-8283 / UCD 57-17</strain>
    </source>
</reference>
<evidence type="ECO:0000313" key="7">
    <source>
        <dbReference type="EMBL" id="EDO19366.1"/>
    </source>
</evidence>
<dbReference type="Gene3D" id="3.30.40.10">
    <property type="entry name" value="Zinc/RING finger domain, C3HC4 (zinc finger)"/>
    <property type="match status" value="2"/>
</dbReference>
<dbReference type="PROSITE" id="PS50016">
    <property type="entry name" value="ZF_PHD_2"/>
    <property type="match status" value="1"/>
</dbReference>
<dbReference type="PhylomeDB" id="A7TE44"/>
<evidence type="ECO:0000256" key="4">
    <source>
        <dbReference type="PROSITE-ProRule" id="PRU00146"/>
    </source>
</evidence>
<dbReference type="RefSeq" id="XP_001647224.1">
    <property type="nucleotide sequence ID" value="XM_001647174.1"/>
</dbReference>
<feature type="compositionally biased region" description="Low complexity" evidence="5">
    <location>
        <begin position="22"/>
        <end position="35"/>
    </location>
</feature>
<dbReference type="InterPro" id="IPR011011">
    <property type="entry name" value="Znf_FYVE_PHD"/>
</dbReference>
<evidence type="ECO:0000313" key="8">
    <source>
        <dbReference type="Proteomes" id="UP000000267"/>
    </source>
</evidence>
<dbReference type="GO" id="GO:0032221">
    <property type="term" value="C:Rpd3S complex"/>
    <property type="evidence" value="ECO:0007669"/>
    <property type="project" value="EnsemblFungi"/>
</dbReference>
<dbReference type="GO" id="GO:0030174">
    <property type="term" value="P:regulation of DNA-templated DNA replication initiation"/>
    <property type="evidence" value="ECO:0007669"/>
    <property type="project" value="EnsemblFungi"/>
</dbReference>
<protein>
    <recommendedName>
        <fullName evidence="6">PHD-type domain-containing protein</fullName>
    </recommendedName>
</protein>
<dbReference type="Proteomes" id="UP000000267">
    <property type="component" value="Unassembled WGS sequence"/>
</dbReference>
<keyword evidence="2 4" id="KW-0863">Zinc-finger</keyword>
<dbReference type="HOGENOM" id="CLU_016350_0_0_1"/>
<accession>A7TE44</accession>
<dbReference type="PANTHER" id="PTHR47636:SF1">
    <property type="entry name" value="TRANSCRIPTIONAL REGULATORY PROTEIN RCO1"/>
    <property type="match status" value="1"/>
</dbReference>
<dbReference type="KEGG" id="vpo:Kpol_1002p11"/>
<evidence type="ECO:0000259" key="6">
    <source>
        <dbReference type="PROSITE" id="PS50016"/>
    </source>
</evidence>
<sequence>MFSTASSSNPPSNGMEMKVKSDTQSIVSSSSSSASNYDKKLRQTKRPKRASSQNVDYNLKKRRIIPSNDSYTRINELTKQKDLEDPSFEEEREIVELVERDENGNIININDDQILTTTKNGATGLPLSDYPPEKVKRESLWDYKKLLLPNGNIFNVDDSKYKANLQTNNSNDLTKSSGIRGNRIPVDIHENERKDSTYKYYEPIQETLNSNKNNHNHHTGKIAHPHIMTKIKDSLLKESKSKLFGQSTVSNLQEDTSTASNTTTLANEPEFDNDDFCSTCLQTGSFLCCDTCPRSFHFLCLNPPLDPDQLPEGDWSCPHCIFRMKYPTNTAFKKAEKEFVNDLPQQNRLFGKLLFQLESTNPIQYRVPKTVREAFQNVKTGARGQYQDDREKEPLTEKLIFGTPYGQSITKLDCYTPDTHINTEDNSFLLCFRCGTTKMGTWDNYKTDSKLIMKCDYCNTPWHLDCIPEVPRASMKNLGTKWMCPLHADKANLKSTSYDTHRKLSHKQKYMKPLQTSGFRNNGDINIALDELTVPASKYTINEFKKPGEYPPIPVLQENSVKLDFMDKIYKAKKVQRDLDIRSQEHLLNKVMFASALESNKTETKKSEGSLIGDLAPLIYFALGEESRLQKLWDFKELCTIADDELVKNDISNKEIKQLAFLKKLLESKPKEEIMKFLNLHE</sequence>
<name>A7TE44_VANPO</name>
<dbReference type="GO" id="GO:0008270">
    <property type="term" value="F:zinc ion binding"/>
    <property type="evidence" value="ECO:0007669"/>
    <property type="project" value="UniProtKB-KW"/>
</dbReference>
<evidence type="ECO:0000256" key="5">
    <source>
        <dbReference type="SAM" id="MobiDB-lite"/>
    </source>
</evidence>
<dbReference type="eggNOG" id="KOG4299">
    <property type="taxonomic scope" value="Eukaryota"/>
</dbReference>
<dbReference type="GO" id="GO:0045944">
    <property type="term" value="P:positive regulation of transcription by RNA polymerase II"/>
    <property type="evidence" value="ECO:0007669"/>
    <property type="project" value="EnsemblFungi"/>
</dbReference>
<feature type="compositionally biased region" description="Polar residues" evidence="5">
    <location>
        <begin position="1"/>
        <end position="12"/>
    </location>
</feature>
<keyword evidence="3" id="KW-0862">Zinc</keyword>
<dbReference type="Pfam" id="PF00628">
    <property type="entry name" value="PHD"/>
    <property type="match status" value="1"/>
</dbReference>
<dbReference type="InterPro" id="IPR052819">
    <property type="entry name" value="Chromatin_regulatory_protein"/>
</dbReference>
<dbReference type="CDD" id="cd15535">
    <property type="entry name" value="PHD1_Rco1"/>
    <property type="match status" value="1"/>
</dbReference>
<evidence type="ECO:0000256" key="1">
    <source>
        <dbReference type="ARBA" id="ARBA00022723"/>
    </source>
</evidence>
<proteinExistence type="predicted"/>
<gene>
    <name evidence="7" type="ORF">Kpol_1002p11</name>
</gene>
<dbReference type="EMBL" id="DS480379">
    <property type="protein sequence ID" value="EDO19366.1"/>
    <property type="molecule type" value="Genomic_DNA"/>
</dbReference>